<feature type="transmembrane region" description="Helical" evidence="5">
    <location>
        <begin position="343"/>
        <end position="366"/>
    </location>
</feature>
<feature type="transmembrane region" description="Helical" evidence="5">
    <location>
        <begin position="318"/>
        <end position="337"/>
    </location>
</feature>
<sequence>MTAQPEPATTSTSAARPTLDDAPFNRLHLLATVCVLGGAALDGYVLGVIGHAVGPASAQLGLSALGSGLLAASALIGVFVGGLFFGGIADRFGRRRVFLWNLLAFVVLSLAQLVVDSAWQLVAVRILLGLAIGVEYAVGAALLAEFVPRRPRGALLGSIQALWIVGFVAAFLIGSAVSPDAWRWLLASSALPAFVVLVLRTGLPESPRWLQAQGRTAEAEQIVHDRIGDYAIPDVAPAAARAGLAELFTPDRWRQSLYAGLFWFCQVAPFFAIFTFVGPILSMLDVQEGFTGDLLMNVLQLVGAGLGVWALHLLSRRAFVVSSFAVTVVGLLVIGLFPDAPGVLVVAAFGLFTLVISGASNIQFVYPSEMFETRLRTTGVGFAAAFSRIGAALATYLLPVSLDALGAHGTLLVAAVFPLVGLLASLAWAPETRRSALA</sequence>
<evidence type="ECO:0000256" key="4">
    <source>
        <dbReference type="ARBA" id="ARBA00023136"/>
    </source>
</evidence>
<accession>A0ABV3PDP2</accession>
<protein>
    <submittedName>
        <fullName evidence="7">MFS transporter</fullName>
    </submittedName>
</protein>
<feature type="transmembrane region" description="Helical" evidence="5">
    <location>
        <begin position="29"/>
        <end position="54"/>
    </location>
</feature>
<dbReference type="PROSITE" id="PS50850">
    <property type="entry name" value="MFS"/>
    <property type="match status" value="1"/>
</dbReference>
<dbReference type="Proteomes" id="UP001555826">
    <property type="component" value="Unassembled WGS sequence"/>
</dbReference>
<feature type="transmembrane region" description="Helical" evidence="5">
    <location>
        <begin position="60"/>
        <end position="85"/>
    </location>
</feature>
<dbReference type="RefSeq" id="WP_367641243.1">
    <property type="nucleotide sequence ID" value="NZ_JBFNQN010000023.1"/>
</dbReference>
<dbReference type="PANTHER" id="PTHR23508">
    <property type="entry name" value="CARBOXYLIC ACID TRANSPORTER PROTEIN HOMOLOG"/>
    <property type="match status" value="1"/>
</dbReference>
<comment type="subcellular location">
    <subcellularLocation>
        <location evidence="1">Cell membrane</location>
        <topology evidence="1">Multi-pass membrane protein</topology>
    </subcellularLocation>
</comment>
<dbReference type="PANTHER" id="PTHR23508:SF10">
    <property type="entry name" value="CARBOXYLIC ACID TRANSPORTER PROTEIN HOMOLOG"/>
    <property type="match status" value="1"/>
</dbReference>
<evidence type="ECO:0000313" key="7">
    <source>
        <dbReference type="EMBL" id="MEW9267769.1"/>
    </source>
</evidence>
<reference evidence="7 8" key="1">
    <citation type="submission" date="2024-07" db="EMBL/GenBank/DDBJ databases">
        <authorList>
            <person name="Thanompreechachai J."/>
            <person name="Duangmal K."/>
        </authorList>
    </citation>
    <scope>NUCLEOTIDE SEQUENCE [LARGE SCALE GENOMIC DNA]</scope>
    <source>
        <strain evidence="7 8">KCTC 19886</strain>
    </source>
</reference>
<proteinExistence type="predicted"/>
<feature type="transmembrane region" description="Helical" evidence="5">
    <location>
        <begin position="121"/>
        <end position="143"/>
    </location>
</feature>
<feature type="transmembrane region" description="Helical" evidence="5">
    <location>
        <begin position="181"/>
        <end position="199"/>
    </location>
</feature>
<feature type="transmembrane region" description="Helical" evidence="5">
    <location>
        <begin position="294"/>
        <end position="311"/>
    </location>
</feature>
<dbReference type="PROSITE" id="PS00217">
    <property type="entry name" value="SUGAR_TRANSPORT_2"/>
    <property type="match status" value="1"/>
</dbReference>
<dbReference type="Gene3D" id="1.20.1250.20">
    <property type="entry name" value="MFS general substrate transporter like domains"/>
    <property type="match status" value="1"/>
</dbReference>
<feature type="domain" description="Major facilitator superfamily (MFS) profile" evidence="6">
    <location>
        <begin position="31"/>
        <end position="433"/>
    </location>
</feature>
<evidence type="ECO:0000256" key="3">
    <source>
        <dbReference type="ARBA" id="ARBA00022989"/>
    </source>
</evidence>
<dbReference type="SUPFAM" id="SSF103473">
    <property type="entry name" value="MFS general substrate transporter"/>
    <property type="match status" value="1"/>
</dbReference>
<dbReference type="InterPro" id="IPR005828">
    <property type="entry name" value="MFS_sugar_transport-like"/>
</dbReference>
<feature type="transmembrane region" description="Helical" evidence="5">
    <location>
        <begin position="261"/>
        <end position="282"/>
    </location>
</feature>
<keyword evidence="4 5" id="KW-0472">Membrane</keyword>
<feature type="transmembrane region" description="Helical" evidence="5">
    <location>
        <begin position="410"/>
        <end position="429"/>
    </location>
</feature>
<evidence type="ECO:0000256" key="1">
    <source>
        <dbReference type="ARBA" id="ARBA00004651"/>
    </source>
</evidence>
<dbReference type="EMBL" id="JBFNQN010000023">
    <property type="protein sequence ID" value="MEW9267769.1"/>
    <property type="molecule type" value="Genomic_DNA"/>
</dbReference>
<evidence type="ECO:0000259" key="6">
    <source>
        <dbReference type="PROSITE" id="PS50850"/>
    </source>
</evidence>
<dbReference type="InterPro" id="IPR020846">
    <property type="entry name" value="MFS_dom"/>
</dbReference>
<evidence type="ECO:0000313" key="8">
    <source>
        <dbReference type="Proteomes" id="UP001555826"/>
    </source>
</evidence>
<feature type="transmembrane region" description="Helical" evidence="5">
    <location>
        <begin position="97"/>
        <end position="115"/>
    </location>
</feature>
<keyword evidence="8" id="KW-1185">Reference proteome</keyword>
<dbReference type="InterPro" id="IPR036259">
    <property type="entry name" value="MFS_trans_sf"/>
</dbReference>
<keyword evidence="3 5" id="KW-1133">Transmembrane helix</keyword>
<dbReference type="Pfam" id="PF00083">
    <property type="entry name" value="Sugar_tr"/>
    <property type="match status" value="1"/>
</dbReference>
<keyword evidence="2 5" id="KW-0812">Transmembrane</keyword>
<comment type="caution">
    <text evidence="7">The sequence shown here is derived from an EMBL/GenBank/DDBJ whole genome shotgun (WGS) entry which is preliminary data.</text>
</comment>
<feature type="transmembrane region" description="Helical" evidence="5">
    <location>
        <begin position="155"/>
        <end position="175"/>
    </location>
</feature>
<organism evidence="7 8">
    <name type="scientific">Kineococcus endophyticus</name>
    <dbReference type="NCBI Taxonomy" id="1181883"/>
    <lineage>
        <taxon>Bacteria</taxon>
        <taxon>Bacillati</taxon>
        <taxon>Actinomycetota</taxon>
        <taxon>Actinomycetes</taxon>
        <taxon>Kineosporiales</taxon>
        <taxon>Kineosporiaceae</taxon>
        <taxon>Kineococcus</taxon>
    </lineage>
</organism>
<feature type="transmembrane region" description="Helical" evidence="5">
    <location>
        <begin position="378"/>
        <end position="398"/>
    </location>
</feature>
<name>A0ABV3PDP2_9ACTN</name>
<evidence type="ECO:0000256" key="2">
    <source>
        <dbReference type="ARBA" id="ARBA00022692"/>
    </source>
</evidence>
<gene>
    <name evidence="7" type="ORF">AB1207_23760</name>
</gene>
<evidence type="ECO:0000256" key="5">
    <source>
        <dbReference type="SAM" id="Phobius"/>
    </source>
</evidence>
<dbReference type="InterPro" id="IPR005829">
    <property type="entry name" value="Sugar_transporter_CS"/>
</dbReference>